<reference evidence="1" key="1">
    <citation type="submission" date="2023-10" db="EMBL/GenBank/DDBJ databases">
        <authorList>
            <person name="Domelevo Entfellner J.-B."/>
        </authorList>
    </citation>
    <scope>NUCLEOTIDE SEQUENCE</scope>
</reference>
<gene>
    <name evidence="1" type="ORF">AYBTSS11_LOCUS8808</name>
</gene>
<keyword evidence="2" id="KW-1185">Reference proteome</keyword>
<dbReference type="EMBL" id="OY731400">
    <property type="protein sequence ID" value="CAJ1938830.1"/>
    <property type="molecule type" value="Genomic_DNA"/>
</dbReference>
<dbReference type="Proteomes" id="UP001189624">
    <property type="component" value="Chromosome 3"/>
</dbReference>
<organism evidence="1 2">
    <name type="scientific">Sphenostylis stenocarpa</name>
    <dbReference type="NCBI Taxonomy" id="92480"/>
    <lineage>
        <taxon>Eukaryota</taxon>
        <taxon>Viridiplantae</taxon>
        <taxon>Streptophyta</taxon>
        <taxon>Embryophyta</taxon>
        <taxon>Tracheophyta</taxon>
        <taxon>Spermatophyta</taxon>
        <taxon>Magnoliopsida</taxon>
        <taxon>eudicotyledons</taxon>
        <taxon>Gunneridae</taxon>
        <taxon>Pentapetalae</taxon>
        <taxon>rosids</taxon>
        <taxon>fabids</taxon>
        <taxon>Fabales</taxon>
        <taxon>Fabaceae</taxon>
        <taxon>Papilionoideae</taxon>
        <taxon>50 kb inversion clade</taxon>
        <taxon>NPAAA clade</taxon>
        <taxon>indigoferoid/millettioid clade</taxon>
        <taxon>Phaseoleae</taxon>
        <taxon>Sphenostylis</taxon>
    </lineage>
</organism>
<evidence type="ECO:0000313" key="2">
    <source>
        <dbReference type="Proteomes" id="UP001189624"/>
    </source>
</evidence>
<feature type="non-terminal residue" evidence="1">
    <location>
        <position position="100"/>
    </location>
</feature>
<accession>A0AA86VXC4</accession>
<dbReference type="Gramene" id="rna-AYBTSS11_LOCUS8808">
    <property type="protein sequence ID" value="CAJ1938830.1"/>
    <property type="gene ID" value="gene-AYBTSS11_LOCUS8808"/>
</dbReference>
<proteinExistence type="predicted"/>
<evidence type="ECO:0000313" key="1">
    <source>
        <dbReference type="EMBL" id="CAJ1938830.1"/>
    </source>
</evidence>
<sequence>MAIQQEPLEGRRPSTLARWPSGGCRWGQTAVHHCQTAMRLMMESVVDLNKKEHTLRKEKELLEKQIKAMGNANDVSNKVTLNVECDNTDELGGRHDTGAN</sequence>
<name>A0AA86VXC4_9FABA</name>
<dbReference type="AlphaFoldDB" id="A0AA86VXC4"/>
<protein>
    <submittedName>
        <fullName evidence="1">Uncharacterized protein</fullName>
    </submittedName>
</protein>